<organism evidence="2 3">
    <name type="scientific">Joostella atrarenae</name>
    <dbReference type="NCBI Taxonomy" id="679257"/>
    <lineage>
        <taxon>Bacteria</taxon>
        <taxon>Pseudomonadati</taxon>
        <taxon>Bacteroidota</taxon>
        <taxon>Flavobacteriia</taxon>
        <taxon>Flavobacteriales</taxon>
        <taxon>Flavobacteriaceae</taxon>
        <taxon>Joostella</taxon>
    </lineage>
</organism>
<sequence length="88" mass="10175">MDSRKVDDFLQNVLIEIGNKIKEEREQRNLKLIDTDVSSDIDPGDFSRYENGIGNPTLKTLIRISIALKLESFEIFGLEFPLEDFIEE</sequence>
<dbReference type="PROSITE" id="PS50943">
    <property type="entry name" value="HTH_CROC1"/>
    <property type="match status" value="1"/>
</dbReference>
<dbReference type="InterPro" id="IPR001387">
    <property type="entry name" value="Cro/C1-type_HTH"/>
</dbReference>
<gene>
    <name evidence="2" type="ORF">JM658_16880</name>
</gene>
<evidence type="ECO:0000313" key="2">
    <source>
        <dbReference type="EMBL" id="MCF8716499.1"/>
    </source>
</evidence>
<comment type="caution">
    <text evidence="2">The sequence shown here is derived from an EMBL/GenBank/DDBJ whole genome shotgun (WGS) entry which is preliminary data.</text>
</comment>
<feature type="domain" description="HTH cro/C1-type" evidence="1">
    <location>
        <begin position="21"/>
        <end position="76"/>
    </location>
</feature>
<accession>A0ABS9J7V7</accession>
<evidence type="ECO:0000259" key="1">
    <source>
        <dbReference type="PROSITE" id="PS50943"/>
    </source>
</evidence>
<proteinExistence type="predicted"/>
<name>A0ABS9J7V7_9FLAO</name>
<dbReference type="RefSeq" id="WP_236961062.1">
    <property type="nucleotide sequence ID" value="NZ_JAETXX010000031.1"/>
</dbReference>
<dbReference type="CDD" id="cd00093">
    <property type="entry name" value="HTH_XRE"/>
    <property type="match status" value="1"/>
</dbReference>
<dbReference type="SMART" id="SM00530">
    <property type="entry name" value="HTH_XRE"/>
    <property type="match status" value="1"/>
</dbReference>
<dbReference type="Proteomes" id="UP000829517">
    <property type="component" value="Unassembled WGS sequence"/>
</dbReference>
<dbReference type="Pfam" id="PF01381">
    <property type="entry name" value="HTH_3"/>
    <property type="match status" value="1"/>
</dbReference>
<protein>
    <submittedName>
        <fullName evidence="2">Helix-turn-helix transcriptional regulator</fullName>
    </submittedName>
</protein>
<dbReference type="EMBL" id="JAETXX010000031">
    <property type="protein sequence ID" value="MCF8716499.1"/>
    <property type="molecule type" value="Genomic_DNA"/>
</dbReference>
<reference evidence="2 3" key="1">
    <citation type="submission" date="2021-01" db="EMBL/GenBank/DDBJ databases">
        <title>Genome sequencing of Joostella atrarenae M1-2 (= KCTC 23194).</title>
        <authorList>
            <person name="Zakaria M.R."/>
            <person name="Lam M.Q."/>
            <person name="Chong C.S."/>
        </authorList>
    </citation>
    <scope>NUCLEOTIDE SEQUENCE [LARGE SCALE GENOMIC DNA]</scope>
    <source>
        <strain evidence="2 3">M1-2</strain>
    </source>
</reference>
<dbReference type="SUPFAM" id="SSF47413">
    <property type="entry name" value="lambda repressor-like DNA-binding domains"/>
    <property type="match status" value="1"/>
</dbReference>
<dbReference type="InterPro" id="IPR010982">
    <property type="entry name" value="Lambda_DNA-bd_dom_sf"/>
</dbReference>
<keyword evidence="3" id="KW-1185">Reference proteome</keyword>
<evidence type="ECO:0000313" key="3">
    <source>
        <dbReference type="Proteomes" id="UP000829517"/>
    </source>
</evidence>
<dbReference type="Gene3D" id="1.10.260.40">
    <property type="entry name" value="lambda repressor-like DNA-binding domains"/>
    <property type="match status" value="1"/>
</dbReference>